<protein>
    <submittedName>
        <fullName evidence="1">Uncharacterized protein</fullName>
    </submittedName>
</protein>
<name>A0A239E5H9_9NOCA</name>
<organism evidence="1 2">
    <name type="scientific">Rhodococcoides kyotonense</name>
    <dbReference type="NCBI Taxonomy" id="398843"/>
    <lineage>
        <taxon>Bacteria</taxon>
        <taxon>Bacillati</taxon>
        <taxon>Actinomycetota</taxon>
        <taxon>Actinomycetes</taxon>
        <taxon>Mycobacteriales</taxon>
        <taxon>Nocardiaceae</taxon>
        <taxon>Rhodococcoides</taxon>
    </lineage>
</organism>
<keyword evidence="2" id="KW-1185">Reference proteome</keyword>
<sequence>MTDTTPTTAPKAYEDLAALITAVDNEDRDGIQMMLAALSIDEFEELRVAAVEVQRHHLWIYARVHDELNRSLNNDQIQEDTHGA</sequence>
<dbReference type="EMBL" id="FZOW01000002">
    <property type="protein sequence ID" value="SNS40000.1"/>
    <property type="molecule type" value="Genomic_DNA"/>
</dbReference>
<reference evidence="2" key="1">
    <citation type="submission" date="2017-06" db="EMBL/GenBank/DDBJ databases">
        <authorList>
            <person name="Varghese N."/>
            <person name="Submissions S."/>
        </authorList>
    </citation>
    <scope>NUCLEOTIDE SEQUENCE [LARGE SCALE GENOMIC DNA]</scope>
    <source>
        <strain evidence="2">JCM 23211</strain>
    </source>
</reference>
<dbReference type="Proteomes" id="UP000198327">
    <property type="component" value="Unassembled WGS sequence"/>
</dbReference>
<gene>
    <name evidence="1" type="ORF">SAMN05421642_102218</name>
</gene>
<accession>A0A239E5H9</accession>
<proteinExistence type="predicted"/>
<dbReference type="AlphaFoldDB" id="A0A239E5H9"/>
<dbReference type="RefSeq" id="WP_089243278.1">
    <property type="nucleotide sequence ID" value="NZ_FZOW01000002.1"/>
</dbReference>
<evidence type="ECO:0000313" key="1">
    <source>
        <dbReference type="EMBL" id="SNS40000.1"/>
    </source>
</evidence>
<evidence type="ECO:0000313" key="2">
    <source>
        <dbReference type="Proteomes" id="UP000198327"/>
    </source>
</evidence>